<dbReference type="AlphaFoldDB" id="F0SZZ0"/>
<keyword evidence="10" id="KW-1185">Reference proteome</keyword>
<dbReference type="InterPro" id="IPR038619">
    <property type="entry name" value="MraZ_sf"/>
</dbReference>
<dbReference type="HOGENOM" id="CLU_107907_0_5_9"/>
<dbReference type="Pfam" id="PF02381">
    <property type="entry name" value="MraZ"/>
    <property type="match status" value="2"/>
</dbReference>
<dbReference type="PROSITE" id="PS51740">
    <property type="entry name" value="SPOVT_ABRB"/>
    <property type="match status" value="2"/>
</dbReference>
<dbReference type="InterPro" id="IPR035642">
    <property type="entry name" value="MraZ_N"/>
</dbReference>
<organism evidence="9 10">
    <name type="scientific">Syntrophobotulus glycolicus (strain DSM 8271 / FlGlyR)</name>
    <dbReference type="NCBI Taxonomy" id="645991"/>
    <lineage>
        <taxon>Bacteria</taxon>
        <taxon>Bacillati</taxon>
        <taxon>Bacillota</taxon>
        <taxon>Clostridia</taxon>
        <taxon>Eubacteriales</taxon>
        <taxon>Desulfitobacteriaceae</taxon>
        <taxon>Syntrophobotulus</taxon>
    </lineage>
</organism>
<dbReference type="HAMAP" id="MF_01008">
    <property type="entry name" value="MraZ"/>
    <property type="match status" value="1"/>
</dbReference>
<dbReference type="PANTHER" id="PTHR34701">
    <property type="entry name" value="TRANSCRIPTIONAL REGULATOR MRAZ"/>
    <property type="match status" value="1"/>
</dbReference>
<dbReference type="Gene3D" id="3.40.1550.20">
    <property type="entry name" value="Transcriptional regulator MraZ domain"/>
    <property type="match status" value="1"/>
</dbReference>
<keyword evidence="5 7" id="KW-0238">DNA-binding</keyword>
<evidence type="ECO:0000256" key="5">
    <source>
        <dbReference type="ARBA" id="ARBA00023125"/>
    </source>
</evidence>
<feature type="domain" description="SpoVT-AbrB" evidence="8">
    <location>
        <begin position="77"/>
        <end position="120"/>
    </location>
</feature>
<dbReference type="InterPro" id="IPR037914">
    <property type="entry name" value="SpoVT-AbrB_sf"/>
</dbReference>
<gene>
    <name evidence="7" type="primary">mraZ</name>
    <name evidence="9" type="ordered locus">Sgly_0639</name>
</gene>
<dbReference type="GO" id="GO:0009295">
    <property type="term" value="C:nucleoid"/>
    <property type="evidence" value="ECO:0007669"/>
    <property type="project" value="UniProtKB-SubCell"/>
</dbReference>
<evidence type="ECO:0000313" key="10">
    <source>
        <dbReference type="Proteomes" id="UP000007488"/>
    </source>
</evidence>
<keyword evidence="4 7" id="KW-0805">Transcription regulation</keyword>
<dbReference type="Proteomes" id="UP000007488">
    <property type="component" value="Chromosome"/>
</dbReference>
<comment type="similarity">
    <text evidence="7">Belongs to the MraZ family.</text>
</comment>
<dbReference type="CDD" id="cd16321">
    <property type="entry name" value="MraZ_C"/>
    <property type="match status" value="1"/>
</dbReference>
<dbReference type="PANTHER" id="PTHR34701:SF1">
    <property type="entry name" value="TRANSCRIPTIONAL REGULATOR MRAZ"/>
    <property type="match status" value="1"/>
</dbReference>
<evidence type="ECO:0000313" key="9">
    <source>
        <dbReference type="EMBL" id="ADY55001.1"/>
    </source>
</evidence>
<proteinExistence type="inferred from homology"/>
<dbReference type="GO" id="GO:0003700">
    <property type="term" value="F:DNA-binding transcription factor activity"/>
    <property type="evidence" value="ECO:0007669"/>
    <property type="project" value="UniProtKB-UniRule"/>
</dbReference>
<dbReference type="InterPro" id="IPR003444">
    <property type="entry name" value="MraZ"/>
</dbReference>
<dbReference type="InterPro" id="IPR035644">
    <property type="entry name" value="MraZ_C"/>
</dbReference>
<dbReference type="STRING" id="645991.Sgly_0639"/>
<keyword evidence="6 7" id="KW-0804">Transcription</keyword>
<dbReference type="CDD" id="cd16320">
    <property type="entry name" value="MraZ_N"/>
    <property type="match status" value="1"/>
</dbReference>
<sequence>MMFMGEYLHTIDNKGRLIVPVKFRESLGDHFIATKGLDNCLFIFPLKEWKSFEEKLKQLPISRPNARSFVRFFFSGAAECELDKQGRILLPANLREYASLDKDVILAGVMNRIEIWDNSRWKDYSSNAEDHYAEAAESLVDLGI</sequence>
<dbReference type="SUPFAM" id="SSF89447">
    <property type="entry name" value="AbrB/MazE/MraZ-like"/>
    <property type="match status" value="1"/>
</dbReference>
<evidence type="ECO:0000256" key="1">
    <source>
        <dbReference type="ARBA" id="ARBA00013860"/>
    </source>
</evidence>
<accession>F0SZZ0</accession>
<dbReference type="InterPro" id="IPR020603">
    <property type="entry name" value="MraZ_dom"/>
</dbReference>
<evidence type="ECO:0000256" key="4">
    <source>
        <dbReference type="ARBA" id="ARBA00023015"/>
    </source>
</evidence>
<dbReference type="NCBIfam" id="TIGR00242">
    <property type="entry name" value="division/cell wall cluster transcriptional repressor MraZ"/>
    <property type="match status" value="1"/>
</dbReference>
<dbReference type="GO" id="GO:2000143">
    <property type="term" value="P:negative regulation of DNA-templated transcription initiation"/>
    <property type="evidence" value="ECO:0007669"/>
    <property type="project" value="TreeGrafter"/>
</dbReference>
<dbReference type="GO" id="GO:0000976">
    <property type="term" value="F:transcription cis-regulatory region binding"/>
    <property type="evidence" value="ECO:0007669"/>
    <property type="project" value="TreeGrafter"/>
</dbReference>
<dbReference type="FunFam" id="3.40.1550.20:FF:000002">
    <property type="entry name" value="Transcriptional regulator MraZ"/>
    <property type="match status" value="1"/>
</dbReference>
<dbReference type="InterPro" id="IPR007159">
    <property type="entry name" value="SpoVT-AbrB_dom"/>
</dbReference>
<evidence type="ECO:0000256" key="2">
    <source>
        <dbReference type="ARBA" id="ARBA00022490"/>
    </source>
</evidence>
<dbReference type="EMBL" id="CP002547">
    <property type="protein sequence ID" value="ADY55001.1"/>
    <property type="molecule type" value="Genomic_DNA"/>
</dbReference>
<keyword evidence="2 7" id="KW-0963">Cytoplasm</keyword>
<dbReference type="eggNOG" id="COG2001">
    <property type="taxonomic scope" value="Bacteria"/>
</dbReference>
<evidence type="ECO:0000259" key="8">
    <source>
        <dbReference type="PROSITE" id="PS51740"/>
    </source>
</evidence>
<reference evidence="9 10" key="1">
    <citation type="journal article" date="2011" name="Stand. Genomic Sci.">
        <title>Complete genome sequence of Syntrophobotulus glycolicus type strain (FlGlyR).</title>
        <authorList>
            <person name="Han C."/>
            <person name="Mwirichia R."/>
            <person name="Chertkov O."/>
            <person name="Held B."/>
            <person name="Lapidus A."/>
            <person name="Nolan M."/>
            <person name="Lucas S."/>
            <person name="Hammon N."/>
            <person name="Deshpande S."/>
            <person name="Cheng J.F."/>
            <person name="Tapia R."/>
            <person name="Goodwin L."/>
            <person name="Pitluck S."/>
            <person name="Huntemann M."/>
            <person name="Liolios K."/>
            <person name="Ivanova N."/>
            <person name="Pagani I."/>
            <person name="Mavromatis K."/>
            <person name="Ovchinikova G."/>
            <person name="Pati A."/>
            <person name="Chen A."/>
            <person name="Palaniappan K."/>
            <person name="Land M."/>
            <person name="Hauser L."/>
            <person name="Brambilla E.M."/>
            <person name="Rohde M."/>
            <person name="Spring S."/>
            <person name="Sikorski J."/>
            <person name="Goker M."/>
            <person name="Woyke T."/>
            <person name="Bristow J."/>
            <person name="Eisen J.A."/>
            <person name="Markowitz V."/>
            <person name="Hugenholtz P."/>
            <person name="Kyrpides N.C."/>
            <person name="Klenk H.P."/>
            <person name="Detter J.C."/>
        </authorList>
    </citation>
    <scope>NUCLEOTIDE SEQUENCE [LARGE SCALE GENOMIC DNA]</scope>
    <source>
        <strain evidence="10">DSM 8271 / FlGlyR</strain>
    </source>
</reference>
<comment type="subcellular location">
    <subcellularLocation>
        <location evidence="7">Cytoplasm</location>
        <location evidence="7">Nucleoid</location>
    </subcellularLocation>
</comment>
<keyword evidence="3" id="KW-0677">Repeat</keyword>
<evidence type="ECO:0000256" key="7">
    <source>
        <dbReference type="HAMAP-Rule" id="MF_01008"/>
    </source>
</evidence>
<reference evidence="10" key="2">
    <citation type="submission" date="2011-02" db="EMBL/GenBank/DDBJ databases">
        <title>The complete genome of Syntrophobotulus glycolicus DSM 8271.</title>
        <authorList>
            <person name="Lucas S."/>
            <person name="Copeland A."/>
            <person name="Lapidus A."/>
            <person name="Bruce D."/>
            <person name="Goodwin L."/>
            <person name="Pitluck S."/>
            <person name="Kyrpides N."/>
            <person name="Mavromatis K."/>
            <person name="Pagani I."/>
            <person name="Ivanova N."/>
            <person name="Mikhailova N."/>
            <person name="Chertkov O."/>
            <person name="Held B."/>
            <person name="Detter J.C."/>
            <person name="Tapia R."/>
            <person name="Han C."/>
            <person name="Land M."/>
            <person name="Hauser L."/>
            <person name="Markowitz V."/>
            <person name="Cheng J.-F."/>
            <person name="Hugenholtz P."/>
            <person name="Woyke T."/>
            <person name="Wu D."/>
            <person name="Spring S."/>
            <person name="Schroeder M."/>
            <person name="Brambilla E."/>
            <person name="Klenk H.-P."/>
            <person name="Eisen J.A."/>
        </authorList>
    </citation>
    <scope>NUCLEOTIDE SEQUENCE [LARGE SCALE GENOMIC DNA]</scope>
    <source>
        <strain evidence="10">DSM 8271 / FlGlyR</strain>
    </source>
</reference>
<evidence type="ECO:0000256" key="6">
    <source>
        <dbReference type="ARBA" id="ARBA00023163"/>
    </source>
</evidence>
<evidence type="ECO:0000256" key="3">
    <source>
        <dbReference type="ARBA" id="ARBA00022737"/>
    </source>
</evidence>
<feature type="domain" description="SpoVT-AbrB" evidence="8">
    <location>
        <begin position="6"/>
        <end position="48"/>
    </location>
</feature>
<dbReference type="GO" id="GO:0005737">
    <property type="term" value="C:cytoplasm"/>
    <property type="evidence" value="ECO:0007669"/>
    <property type="project" value="UniProtKB-UniRule"/>
</dbReference>
<comment type="subunit">
    <text evidence="7">Forms oligomers.</text>
</comment>
<name>F0SZZ0_SYNGF</name>
<dbReference type="KEGG" id="sgy:Sgly_0639"/>
<protein>
    <recommendedName>
        <fullName evidence="1 7">Transcriptional regulator MraZ</fullName>
    </recommendedName>
</protein>